<keyword evidence="4" id="KW-1185">Reference proteome</keyword>
<dbReference type="CDD" id="cd12797">
    <property type="entry name" value="M23_peptidase"/>
    <property type="match status" value="1"/>
</dbReference>
<evidence type="ECO:0000313" key="3">
    <source>
        <dbReference type="EMBL" id="GAA0872208.1"/>
    </source>
</evidence>
<dbReference type="Gene3D" id="2.70.70.10">
    <property type="entry name" value="Glucose Permease (Domain IIA)"/>
    <property type="match status" value="1"/>
</dbReference>
<dbReference type="InterPro" id="IPR011055">
    <property type="entry name" value="Dup_hybrid_motif"/>
</dbReference>
<proteinExistence type="predicted"/>
<dbReference type="Proteomes" id="UP001500507">
    <property type="component" value="Unassembled WGS sequence"/>
</dbReference>
<dbReference type="SUPFAM" id="SSF51261">
    <property type="entry name" value="Duplicated hybrid motif"/>
    <property type="match status" value="1"/>
</dbReference>
<dbReference type="InterPro" id="IPR016047">
    <property type="entry name" value="M23ase_b-sheet_dom"/>
</dbReference>
<dbReference type="RefSeq" id="WP_343765135.1">
    <property type="nucleotide sequence ID" value="NZ_BAAAFG010000014.1"/>
</dbReference>
<name>A0ABN1MGY0_9FLAO</name>
<gene>
    <name evidence="3" type="ORF">GCM10009117_13550</name>
</gene>
<organism evidence="3 4">
    <name type="scientific">Gangjinia marincola</name>
    <dbReference type="NCBI Taxonomy" id="578463"/>
    <lineage>
        <taxon>Bacteria</taxon>
        <taxon>Pseudomonadati</taxon>
        <taxon>Bacteroidota</taxon>
        <taxon>Flavobacteriia</taxon>
        <taxon>Flavobacteriales</taxon>
        <taxon>Flavobacteriaceae</taxon>
        <taxon>Gangjinia</taxon>
    </lineage>
</organism>
<comment type="caution">
    <text evidence="3">The sequence shown here is derived from an EMBL/GenBank/DDBJ whole genome shotgun (WGS) entry which is preliminary data.</text>
</comment>
<dbReference type="Pfam" id="PF01551">
    <property type="entry name" value="Peptidase_M23"/>
    <property type="match status" value="2"/>
</dbReference>
<dbReference type="PANTHER" id="PTHR21666:SF270">
    <property type="entry name" value="MUREIN HYDROLASE ACTIVATOR ENVC"/>
    <property type="match status" value="1"/>
</dbReference>
<feature type="chain" id="PRO_5047006460" evidence="1">
    <location>
        <begin position="21"/>
        <end position="564"/>
    </location>
</feature>
<evidence type="ECO:0000256" key="1">
    <source>
        <dbReference type="SAM" id="SignalP"/>
    </source>
</evidence>
<evidence type="ECO:0000313" key="4">
    <source>
        <dbReference type="Proteomes" id="UP001500507"/>
    </source>
</evidence>
<dbReference type="InterPro" id="IPR050570">
    <property type="entry name" value="Cell_wall_metabolism_enzyme"/>
</dbReference>
<protein>
    <submittedName>
        <fullName evidence="3">M23 family metallopeptidase</fullName>
    </submittedName>
</protein>
<feature type="signal peptide" evidence="1">
    <location>
        <begin position="1"/>
        <end position="20"/>
    </location>
</feature>
<keyword evidence="1" id="KW-0732">Signal</keyword>
<dbReference type="PANTHER" id="PTHR21666">
    <property type="entry name" value="PEPTIDASE-RELATED"/>
    <property type="match status" value="1"/>
</dbReference>
<accession>A0ABN1MGY0</accession>
<evidence type="ECO:0000259" key="2">
    <source>
        <dbReference type="Pfam" id="PF01551"/>
    </source>
</evidence>
<dbReference type="EMBL" id="BAAAFG010000014">
    <property type="protein sequence ID" value="GAA0872208.1"/>
    <property type="molecule type" value="Genomic_DNA"/>
</dbReference>
<feature type="domain" description="M23ase beta-sheet core" evidence="2">
    <location>
        <begin position="51"/>
        <end position="119"/>
    </location>
</feature>
<reference evidence="3 4" key="1">
    <citation type="journal article" date="2019" name="Int. J. Syst. Evol. Microbiol.">
        <title>The Global Catalogue of Microorganisms (GCM) 10K type strain sequencing project: providing services to taxonomists for standard genome sequencing and annotation.</title>
        <authorList>
            <consortium name="The Broad Institute Genomics Platform"/>
            <consortium name="The Broad Institute Genome Sequencing Center for Infectious Disease"/>
            <person name="Wu L."/>
            <person name="Ma J."/>
        </authorList>
    </citation>
    <scope>NUCLEOTIDE SEQUENCE [LARGE SCALE GENOMIC DNA]</scope>
    <source>
        <strain evidence="3 4">JCM 16082</strain>
    </source>
</reference>
<feature type="domain" description="M23ase beta-sheet core" evidence="2">
    <location>
        <begin position="137"/>
        <end position="172"/>
    </location>
</feature>
<sequence>MKFIYLLLTITFFSFSLIHAQETTPADYFKSPLDVALIPSGTFGELRSNHFHSGIDLKTQGREGLPVYASAEGTVSRIKISHYGYGKALYIKHPNGYSTVYAHLKKFSPEIEAFVKRKQYQKESYEVELFPKPGELYVEQGAVIAYSGNTGGSGGPHLHFEIRDGRSRPMNPMDFGLDVKDSTRPVITGLFAYPQNENSHVNGLNERQELRLIPLKDGNFKTEAIHAMGDVGFGIVSIDRQDLAGNQNGVYRIQTFVNGNQNFQLDFKKFAFSETRHINQLIDYGYYQNNKKRIQKLYVESTNPLSLYQKKINQGIVKLVDSTQCQYAIKVFDYNGNETTIRVPIVVKKEAIKSPKSFTSNYLVTANEPSVFEGNGYDIYIPKNALYKDAHLDIDFSSNLLKFHTDTIPIHKNITIGMDVSSYDANDQQKLYIAKKNYPTADPYYVKTYRKKNRLTAKTRNFGYFLIATDTIAPKIEPVNFENKKWLSNYRYLKLKITDQESGIKSYRATINGRFILTEYDYKKDLLTYDFNDAVVTGTENKLNVVVTDNVGNSTTFERIFYRK</sequence>